<evidence type="ECO:0000256" key="6">
    <source>
        <dbReference type="ARBA" id="ARBA00023134"/>
    </source>
</evidence>
<keyword evidence="5" id="KW-0653">Protein transport</keyword>
<evidence type="ECO:0000313" key="13">
    <source>
        <dbReference type="Proteomes" id="UP000288216"/>
    </source>
</evidence>
<comment type="caution">
    <text evidence="12">The sequence shown here is derived from an EMBL/GenBank/DDBJ whole genome shotgun (WGS) entry which is preliminary data.</text>
</comment>
<dbReference type="GO" id="GO:0005525">
    <property type="term" value="F:GTP binding"/>
    <property type="evidence" value="ECO:0007669"/>
    <property type="project" value="UniProtKB-KW"/>
</dbReference>
<accession>A0A401PM23</accession>
<comment type="function">
    <text evidence="9">Controls vesicular trafficking from endosomes to the trans-Golgi network (TGN). Acts as a negative regulator of TLR9 signaling and can suppress TLR9-triggered TNFA, IL6, and IFNB production in macrophages by promoting TLR9 lysosomal degradation. Also negatively regulates TLR4 signaling in macrophages by promoting lysosomal degradation of TLR4. Promotes megakaryocytic differentiation by increasing NF-kappa-B-dependent IL6 production and subsequently enhancing the association of STAT3 with GATA1. Not involved in the regulation of the EGF- and EGFR degradation pathway.</text>
</comment>
<keyword evidence="8" id="KW-0636">Prenylation</keyword>
<dbReference type="SMART" id="SM00176">
    <property type="entry name" value="RAN"/>
    <property type="match status" value="1"/>
</dbReference>
<dbReference type="InterPro" id="IPR005225">
    <property type="entry name" value="Small_GTP-bd"/>
</dbReference>
<dbReference type="PROSITE" id="PS51419">
    <property type="entry name" value="RAB"/>
    <property type="match status" value="1"/>
</dbReference>
<dbReference type="SMART" id="SM00175">
    <property type="entry name" value="RAB"/>
    <property type="match status" value="1"/>
</dbReference>
<comment type="similarity">
    <text evidence="2">Belongs to the small GTPase superfamily. Rab family.</text>
</comment>
<dbReference type="FunFam" id="3.40.50.300:FF:000751">
    <property type="entry name" value="Rab family GTPase, putative"/>
    <property type="match status" value="1"/>
</dbReference>
<dbReference type="GO" id="GO:0030670">
    <property type="term" value="C:phagocytic vesicle membrane"/>
    <property type="evidence" value="ECO:0007669"/>
    <property type="project" value="UniProtKB-SubCell"/>
</dbReference>
<dbReference type="OMA" id="STECAEN"/>
<dbReference type="Pfam" id="PF00071">
    <property type="entry name" value="Ras"/>
    <property type="match status" value="1"/>
</dbReference>
<dbReference type="PRINTS" id="PR00449">
    <property type="entry name" value="RASTRNSFRMNG"/>
</dbReference>
<dbReference type="PANTHER" id="PTHR47981">
    <property type="entry name" value="RAB FAMILY"/>
    <property type="match status" value="1"/>
</dbReference>
<evidence type="ECO:0000256" key="3">
    <source>
        <dbReference type="ARBA" id="ARBA00022448"/>
    </source>
</evidence>
<dbReference type="GO" id="GO:0008333">
    <property type="term" value="P:endosome to lysosome transport"/>
    <property type="evidence" value="ECO:0007669"/>
    <property type="project" value="TreeGrafter"/>
</dbReference>
<dbReference type="EMBL" id="BFAA01000872">
    <property type="protein sequence ID" value="GCB74158.1"/>
    <property type="molecule type" value="Genomic_DNA"/>
</dbReference>
<evidence type="ECO:0000256" key="9">
    <source>
        <dbReference type="ARBA" id="ARBA00058158"/>
    </source>
</evidence>
<dbReference type="GO" id="GO:0015031">
    <property type="term" value="P:protein transport"/>
    <property type="evidence" value="ECO:0007669"/>
    <property type="project" value="UniProtKB-KW"/>
</dbReference>
<dbReference type="GO" id="GO:0002682">
    <property type="term" value="P:regulation of immune system process"/>
    <property type="evidence" value="ECO:0007669"/>
    <property type="project" value="UniProtKB-ARBA"/>
</dbReference>
<evidence type="ECO:0000256" key="4">
    <source>
        <dbReference type="ARBA" id="ARBA00022741"/>
    </source>
</evidence>
<dbReference type="NCBIfam" id="TIGR00231">
    <property type="entry name" value="small_GTP"/>
    <property type="match status" value="1"/>
</dbReference>
<evidence type="ECO:0000256" key="11">
    <source>
        <dbReference type="SAM" id="MobiDB-lite"/>
    </source>
</evidence>
<dbReference type="InterPro" id="IPR027417">
    <property type="entry name" value="P-loop_NTPase"/>
</dbReference>
<organism evidence="12 13">
    <name type="scientific">Scyliorhinus torazame</name>
    <name type="common">Cloudy catshark</name>
    <name type="synonym">Catulus torazame</name>
    <dbReference type="NCBI Taxonomy" id="75743"/>
    <lineage>
        <taxon>Eukaryota</taxon>
        <taxon>Metazoa</taxon>
        <taxon>Chordata</taxon>
        <taxon>Craniata</taxon>
        <taxon>Vertebrata</taxon>
        <taxon>Chondrichthyes</taxon>
        <taxon>Elasmobranchii</taxon>
        <taxon>Galeomorphii</taxon>
        <taxon>Galeoidea</taxon>
        <taxon>Carcharhiniformes</taxon>
        <taxon>Scyliorhinidae</taxon>
        <taxon>Scyliorhinus</taxon>
    </lineage>
</organism>
<protein>
    <recommendedName>
        <fullName evidence="10">Ras-related protein Rab-7b</fullName>
    </recommendedName>
</protein>
<sequence>RAGKSALMNLYVFKRYTNSYKATIGADFLIRDVTLDGKKVTMQVWDTAGTERFQSLGSVLYRGTDCCILVFDVTSEASFRALDGWRKEFLLQADPRDPDSFPFVVIGNKVDLSSSREVSTECAENWCEAHKLSYIETSVKEALNVEEAFRDCVRLSLKRLKSKDQPVAQSDHIQISPGDAKPQEPCACS</sequence>
<dbReference type="GO" id="GO:0005770">
    <property type="term" value="C:late endosome"/>
    <property type="evidence" value="ECO:0007669"/>
    <property type="project" value="UniProtKB-ARBA"/>
</dbReference>
<evidence type="ECO:0000256" key="7">
    <source>
        <dbReference type="ARBA" id="ARBA00023288"/>
    </source>
</evidence>
<keyword evidence="6" id="KW-0342">GTP-binding</keyword>
<dbReference type="GO" id="GO:0003924">
    <property type="term" value="F:GTPase activity"/>
    <property type="evidence" value="ECO:0007669"/>
    <property type="project" value="InterPro"/>
</dbReference>
<comment type="subcellular location">
    <subcellularLocation>
        <location evidence="1">Cytoplasmic vesicle</location>
        <location evidence="1">Phagosome membrane</location>
        <topology evidence="1">Lipid-anchor</topology>
        <orientation evidence="1">Cytoplasmic side</orientation>
    </subcellularLocation>
</comment>
<dbReference type="OrthoDB" id="1436450at2759"/>
<gene>
    <name evidence="12" type="ORF">scyTo_0003245</name>
</gene>
<dbReference type="GO" id="GO:0005764">
    <property type="term" value="C:lysosome"/>
    <property type="evidence" value="ECO:0007669"/>
    <property type="project" value="TreeGrafter"/>
</dbReference>
<evidence type="ECO:0000256" key="5">
    <source>
        <dbReference type="ARBA" id="ARBA00022927"/>
    </source>
</evidence>
<keyword evidence="4" id="KW-0547">Nucleotide-binding</keyword>
<dbReference type="AlphaFoldDB" id="A0A401PM23"/>
<dbReference type="Proteomes" id="UP000288216">
    <property type="component" value="Unassembled WGS sequence"/>
</dbReference>
<feature type="region of interest" description="Disordered" evidence="11">
    <location>
        <begin position="167"/>
        <end position="189"/>
    </location>
</feature>
<evidence type="ECO:0000256" key="2">
    <source>
        <dbReference type="ARBA" id="ARBA00006270"/>
    </source>
</evidence>
<dbReference type="SUPFAM" id="SSF52540">
    <property type="entry name" value="P-loop containing nucleoside triphosphate hydrolases"/>
    <property type="match status" value="1"/>
</dbReference>
<reference evidence="12 13" key="1">
    <citation type="journal article" date="2018" name="Nat. Ecol. Evol.">
        <title>Shark genomes provide insights into elasmobranch evolution and the origin of vertebrates.</title>
        <authorList>
            <person name="Hara Y"/>
            <person name="Yamaguchi K"/>
            <person name="Onimaru K"/>
            <person name="Kadota M"/>
            <person name="Koyanagi M"/>
            <person name="Keeley SD"/>
            <person name="Tatsumi K"/>
            <person name="Tanaka K"/>
            <person name="Motone F"/>
            <person name="Kageyama Y"/>
            <person name="Nozu R"/>
            <person name="Adachi N"/>
            <person name="Nishimura O"/>
            <person name="Nakagawa R"/>
            <person name="Tanegashima C"/>
            <person name="Kiyatake I"/>
            <person name="Matsumoto R"/>
            <person name="Murakumo K"/>
            <person name="Nishida K"/>
            <person name="Terakita A"/>
            <person name="Kuratani S"/>
            <person name="Sato K"/>
            <person name="Hyodo S Kuraku.S."/>
        </authorList>
    </citation>
    <scope>NUCLEOTIDE SEQUENCE [LARGE SCALE GENOMIC DNA]</scope>
</reference>
<dbReference type="STRING" id="75743.A0A401PM23"/>
<dbReference type="Gene3D" id="3.40.50.300">
    <property type="entry name" value="P-loop containing nucleotide triphosphate hydrolases"/>
    <property type="match status" value="1"/>
</dbReference>
<dbReference type="SMART" id="SM00174">
    <property type="entry name" value="RHO"/>
    <property type="match status" value="1"/>
</dbReference>
<dbReference type="SMART" id="SM00173">
    <property type="entry name" value="RAS"/>
    <property type="match status" value="1"/>
</dbReference>
<dbReference type="PROSITE" id="PS51421">
    <property type="entry name" value="RAS"/>
    <property type="match status" value="1"/>
</dbReference>
<dbReference type="PANTHER" id="PTHR47981:SF6">
    <property type="entry name" value="SI:DKEY-13A21.4"/>
    <property type="match status" value="1"/>
</dbReference>
<keyword evidence="13" id="KW-1185">Reference proteome</keyword>
<evidence type="ECO:0000256" key="8">
    <source>
        <dbReference type="ARBA" id="ARBA00023289"/>
    </source>
</evidence>
<evidence type="ECO:0000313" key="12">
    <source>
        <dbReference type="EMBL" id="GCB74158.1"/>
    </source>
</evidence>
<dbReference type="GO" id="GO:0090385">
    <property type="term" value="P:phagosome-lysosome fusion"/>
    <property type="evidence" value="ECO:0007669"/>
    <property type="project" value="TreeGrafter"/>
</dbReference>
<evidence type="ECO:0000256" key="10">
    <source>
        <dbReference type="ARBA" id="ARBA00067801"/>
    </source>
</evidence>
<feature type="non-terminal residue" evidence="12">
    <location>
        <position position="1"/>
    </location>
</feature>
<dbReference type="InterPro" id="IPR001806">
    <property type="entry name" value="Small_GTPase"/>
</dbReference>
<proteinExistence type="inferred from homology"/>
<keyword evidence="7" id="KW-0449">Lipoprotein</keyword>
<name>A0A401PM23_SCYTO</name>
<keyword evidence="3" id="KW-0813">Transport</keyword>
<evidence type="ECO:0000256" key="1">
    <source>
        <dbReference type="ARBA" id="ARBA00004616"/>
    </source>
</evidence>